<keyword evidence="3 8" id="KW-1003">Cell membrane</keyword>
<comment type="subcellular location">
    <subcellularLocation>
        <location evidence="1">Cell membrane</location>
        <topology evidence="1">Multi-pass membrane protein</topology>
    </subcellularLocation>
</comment>
<dbReference type="GO" id="GO:0005886">
    <property type="term" value="C:plasma membrane"/>
    <property type="evidence" value="ECO:0007669"/>
    <property type="project" value="UniProtKB-SubCell"/>
</dbReference>
<dbReference type="OrthoDB" id="1550290at2"/>
<feature type="transmembrane region" description="Helical" evidence="9">
    <location>
        <begin position="234"/>
        <end position="254"/>
    </location>
</feature>
<keyword evidence="6 9" id="KW-1133">Transmembrane helix</keyword>
<evidence type="ECO:0000256" key="3">
    <source>
        <dbReference type="ARBA" id="ARBA00022475"/>
    </source>
</evidence>
<dbReference type="NCBIfam" id="TIGR00410">
    <property type="entry name" value="lacE"/>
    <property type="match status" value="1"/>
</dbReference>
<evidence type="ECO:0000313" key="11">
    <source>
        <dbReference type="EMBL" id="TGE73588.1"/>
    </source>
</evidence>
<feature type="transmembrane region" description="Helical" evidence="9">
    <location>
        <begin position="301"/>
        <end position="319"/>
    </location>
</feature>
<keyword evidence="2 8" id="KW-0813">Transport</keyword>
<feature type="transmembrane region" description="Helical" evidence="9">
    <location>
        <begin position="408"/>
        <end position="425"/>
    </location>
</feature>
<keyword evidence="4 8" id="KW-0762">Sugar transport</keyword>
<comment type="function">
    <text evidence="8">The phosphoenolpyruvate-dependent sugar phosphotransferase system (PTS), a major carbohydrate active -transport system, catalyzes the phosphorylation of incoming sugar substrates concomitant with their translocation across the cell membrane.</text>
</comment>
<dbReference type="Pfam" id="PF02378">
    <property type="entry name" value="PTS_EIIC"/>
    <property type="match status" value="1"/>
</dbReference>
<dbReference type="InterPro" id="IPR003352">
    <property type="entry name" value="PTS_EIIC"/>
</dbReference>
<dbReference type="EMBL" id="PVSN01000026">
    <property type="protein sequence ID" value="TGE73588.1"/>
    <property type="molecule type" value="Genomic_DNA"/>
</dbReference>
<dbReference type="RefSeq" id="WP_135518841.1">
    <property type="nucleotide sequence ID" value="NZ_PVSN01000026.1"/>
</dbReference>
<keyword evidence="7 8" id="KW-0472">Membrane</keyword>
<evidence type="ECO:0000259" key="10">
    <source>
        <dbReference type="PROSITE" id="PS51105"/>
    </source>
</evidence>
<evidence type="ECO:0000256" key="4">
    <source>
        <dbReference type="ARBA" id="ARBA00022597"/>
    </source>
</evidence>
<dbReference type="InterPro" id="IPR051088">
    <property type="entry name" value="PTS_Sugar-EIIC/EIIB"/>
</dbReference>
<evidence type="ECO:0000256" key="7">
    <source>
        <dbReference type="ARBA" id="ARBA00023136"/>
    </source>
</evidence>
<feature type="transmembrane region" description="Helical" evidence="9">
    <location>
        <begin position="147"/>
        <end position="165"/>
    </location>
</feature>
<comment type="caution">
    <text evidence="11">The sequence shown here is derived from an EMBL/GenBank/DDBJ whole genome shotgun (WGS) entry which is preliminary data.</text>
</comment>
<feature type="domain" description="PTS EIIC type-3" evidence="10">
    <location>
        <begin position="5"/>
        <end position="425"/>
    </location>
</feature>
<dbReference type="GO" id="GO:1901264">
    <property type="term" value="P:carbohydrate derivative transport"/>
    <property type="evidence" value="ECO:0007669"/>
    <property type="project" value="TreeGrafter"/>
</dbReference>
<evidence type="ECO:0000256" key="6">
    <source>
        <dbReference type="ARBA" id="ARBA00022989"/>
    </source>
</evidence>
<name>A0A4Z0RWQ8_WEICO</name>
<evidence type="ECO:0000256" key="1">
    <source>
        <dbReference type="ARBA" id="ARBA00004651"/>
    </source>
</evidence>
<dbReference type="InterPro" id="IPR004796">
    <property type="entry name" value="PTS_IIC_cello"/>
</dbReference>
<dbReference type="InterPro" id="IPR004501">
    <property type="entry name" value="PTS_EIIC_3"/>
</dbReference>
<dbReference type="PROSITE" id="PS51105">
    <property type="entry name" value="PTS_EIIC_TYPE_3"/>
    <property type="match status" value="1"/>
</dbReference>
<dbReference type="AlphaFoldDB" id="A0A4Z0RWQ8"/>
<evidence type="ECO:0000256" key="9">
    <source>
        <dbReference type="SAM" id="Phobius"/>
    </source>
</evidence>
<organism evidence="11 12">
    <name type="scientific">Weissella confusa</name>
    <name type="common">Lactobacillus confusus</name>
    <dbReference type="NCBI Taxonomy" id="1583"/>
    <lineage>
        <taxon>Bacteria</taxon>
        <taxon>Bacillati</taxon>
        <taxon>Bacillota</taxon>
        <taxon>Bacilli</taxon>
        <taxon>Lactobacillales</taxon>
        <taxon>Lactobacillaceae</taxon>
        <taxon>Weissella</taxon>
    </lineage>
</organism>
<evidence type="ECO:0000256" key="5">
    <source>
        <dbReference type="ARBA" id="ARBA00022692"/>
    </source>
</evidence>
<protein>
    <recommendedName>
        <fullName evidence="8">Permease IIC component</fullName>
    </recommendedName>
</protein>
<dbReference type="PIRSF" id="PIRSF006351">
    <property type="entry name" value="PTS_EIIC-Cellobiose"/>
    <property type="match status" value="1"/>
</dbReference>
<feature type="transmembrane region" description="Helical" evidence="9">
    <location>
        <begin position="370"/>
        <end position="388"/>
    </location>
</feature>
<feature type="transmembrane region" description="Helical" evidence="9">
    <location>
        <begin position="186"/>
        <end position="206"/>
    </location>
</feature>
<feature type="transmembrane region" description="Helical" evidence="9">
    <location>
        <begin position="29"/>
        <end position="50"/>
    </location>
</feature>
<dbReference type="GO" id="GO:0009401">
    <property type="term" value="P:phosphoenolpyruvate-dependent sugar phosphotransferase system"/>
    <property type="evidence" value="ECO:0007669"/>
    <property type="project" value="InterPro"/>
</dbReference>
<dbReference type="PANTHER" id="PTHR33989">
    <property type="match status" value="1"/>
</dbReference>
<reference evidence="11 12" key="1">
    <citation type="submission" date="2018-03" db="EMBL/GenBank/DDBJ databases">
        <title>Genome sequencing of Weissella confusa isolates.</title>
        <authorList>
            <person name="Kajala I."/>
            <person name="Baruah R."/>
            <person name="Bergsveinson J."/>
            <person name="Juvonen R."/>
            <person name="Ziola B."/>
        </authorList>
    </citation>
    <scope>NUCLEOTIDE SEQUENCE [LARGE SCALE GENOMIC DNA]</scope>
    <source>
        <strain evidence="11 12">VTT E-062653</strain>
    </source>
</reference>
<evidence type="ECO:0000256" key="2">
    <source>
        <dbReference type="ARBA" id="ARBA00022448"/>
    </source>
</evidence>
<feature type="transmembrane region" description="Helical" evidence="9">
    <location>
        <begin position="71"/>
        <end position="90"/>
    </location>
</feature>
<dbReference type="GO" id="GO:0008982">
    <property type="term" value="F:protein-N(PI)-phosphohistidine-sugar phosphotransferase activity"/>
    <property type="evidence" value="ECO:0007669"/>
    <property type="project" value="UniProtKB-UniRule"/>
</dbReference>
<sequence>MNTFINEKLLPPVMKFVNTKAVTAIKNGMLYPIPFIVIGAIFLILGQFPYQPIADYLDKIGLGPIFLQANNASFGSMALFAVFGIAYSWVRDEGYEGVSAGLLAVVVDILLQPDTIKSVTNIADPDKTSAAWQVSGVIDKAWLGGKGMIVAIIVGLLVGWGYSWFMKKGFTIKLPEQVPANVAASFTALVPGAAIVTIATAVYGIFKLGFNTTLVEWIYTTIQTPLQHATDGPLGVVVVAFLPVFLVFLWFFSVHGATIVGGIMTPLLLANNADNLALYKAGKLTLENGGHIVTQAFMDQFITVTGSGMTIGLVVFMLVRAKSVQMKTLGKLEIVPALFNINEPILFGLPLVLNPLLAVPFILTPLISGFATYFAIYFGIIPPFNGMYVPWTTPAIISGLIVDGWQGALWQALMLVMTGFTYLPFARKYDKVLLAEEQGDAEPSAEDIEKLEEATN</sequence>
<dbReference type="Proteomes" id="UP000297646">
    <property type="component" value="Unassembled WGS sequence"/>
</dbReference>
<evidence type="ECO:0000313" key="12">
    <source>
        <dbReference type="Proteomes" id="UP000297646"/>
    </source>
</evidence>
<proteinExistence type="predicted"/>
<dbReference type="PANTHER" id="PTHR33989:SF4">
    <property type="entry name" value="PTS SYSTEM N,N'-DIACETYLCHITOBIOSE-SPECIFIC EIIC COMPONENT"/>
    <property type="match status" value="1"/>
</dbReference>
<gene>
    <name evidence="11" type="ORF">C6P11_04275</name>
</gene>
<evidence type="ECO:0000256" key="8">
    <source>
        <dbReference type="PIRNR" id="PIRNR006351"/>
    </source>
</evidence>
<accession>A0A4Z0RWQ8</accession>
<keyword evidence="5 9" id="KW-0812">Transmembrane</keyword>